<evidence type="ECO:0000256" key="2">
    <source>
        <dbReference type="SAM" id="SignalP"/>
    </source>
</evidence>
<feature type="chain" id="PRO_5044769949" evidence="2">
    <location>
        <begin position="25"/>
        <end position="82"/>
    </location>
</feature>
<keyword evidence="4" id="KW-1185">Reference proteome</keyword>
<evidence type="ECO:0000313" key="4">
    <source>
        <dbReference type="Proteomes" id="UP001516400"/>
    </source>
</evidence>
<evidence type="ECO:0000313" key="3">
    <source>
        <dbReference type="EMBL" id="KAL3267697.1"/>
    </source>
</evidence>
<accession>A0ABD2MMU7</accession>
<sequence>MGKTVVRYCPLVLIALFIIQDVVTVRVGQSGAQRKASVCPALDVLGFLALCVSCVMCIATDLVGSELFIERALRACIYVILM</sequence>
<keyword evidence="2" id="KW-0732">Signal</keyword>
<dbReference type="AlphaFoldDB" id="A0ABD2MMU7"/>
<keyword evidence="1" id="KW-0812">Transmembrane</keyword>
<keyword evidence="1" id="KW-0472">Membrane</keyword>
<keyword evidence="1" id="KW-1133">Transmembrane helix</keyword>
<feature type="signal peptide" evidence="2">
    <location>
        <begin position="1"/>
        <end position="24"/>
    </location>
</feature>
<reference evidence="3 4" key="1">
    <citation type="journal article" date="2021" name="BMC Biol.">
        <title>Horizontally acquired antibacterial genes associated with adaptive radiation of ladybird beetles.</title>
        <authorList>
            <person name="Li H.S."/>
            <person name="Tang X.F."/>
            <person name="Huang Y.H."/>
            <person name="Xu Z.Y."/>
            <person name="Chen M.L."/>
            <person name="Du X.Y."/>
            <person name="Qiu B.Y."/>
            <person name="Chen P.T."/>
            <person name="Zhang W."/>
            <person name="Slipinski A."/>
            <person name="Escalona H.E."/>
            <person name="Waterhouse R.M."/>
            <person name="Zwick A."/>
            <person name="Pang H."/>
        </authorList>
    </citation>
    <scope>NUCLEOTIDE SEQUENCE [LARGE SCALE GENOMIC DNA]</scope>
    <source>
        <strain evidence="3">SYSU2018</strain>
    </source>
</reference>
<evidence type="ECO:0000256" key="1">
    <source>
        <dbReference type="SAM" id="Phobius"/>
    </source>
</evidence>
<dbReference type="Proteomes" id="UP001516400">
    <property type="component" value="Unassembled WGS sequence"/>
</dbReference>
<gene>
    <name evidence="3" type="ORF">HHI36_006829</name>
</gene>
<proteinExistence type="predicted"/>
<protein>
    <submittedName>
        <fullName evidence="3">Uncharacterized protein</fullName>
    </submittedName>
</protein>
<dbReference type="EMBL" id="JABFTP020000021">
    <property type="protein sequence ID" value="KAL3267697.1"/>
    <property type="molecule type" value="Genomic_DNA"/>
</dbReference>
<comment type="caution">
    <text evidence="3">The sequence shown here is derived from an EMBL/GenBank/DDBJ whole genome shotgun (WGS) entry which is preliminary data.</text>
</comment>
<organism evidence="3 4">
    <name type="scientific">Cryptolaemus montrouzieri</name>
    <dbReference type="NCBI Taxonomy" id="559131"/>
    <lineage>
        <taxon>Eukaryota</taxon>
        <taxon>Metazoa</taxon>
        <taxon>Ecdysozoa</taxon>
        <taxon>Arthropoda</taxon>
        <taxon>Hexapoda</taxon>
        <taxon>Insecta</taxon>
        <taxon>Pterygota</taxon>
        <taxon>Neoptera</taxon>
        <taxon>Endopterygota</taxon>
        <taxon>Coleoptera</taxon>
        <taxon>Polyphaga</taxon>
        <taxon>Cucujiformia</taxon>
        <taxon>Coccinelloidea</taxon>
        <taxon>Coccinellidae</taxon>
        <taxon>Scymninae</taxon>
        <taxon>Scymnini</taxon>
        <taxon>Cryptolaemus</taxon>
    </lineage>
</organism>
<name>A0ABD2MMU7_9CUCU</name>
<feature type="transmembrane region" description="Helical" evidence="1">
    <location>
        <begin position="44"/>
        <end position="64"/>
    </location>
</feature>